<dbReference type="GO" id="GO:0016758">
    <property type="term" value="F:hexosyltransferase activity"/>
    <property type="evidence" value="ECO:0007669"/>
    <property type="project" value="TreeGrafter"/>
</dbReference>
<evidence type="ECO:0000313" key="4">
    <source>
        <dbReference type="Proteomes" id="UP000294664"/>
    </source>
</evidence>
<proteinExistence type="predicted"/>
<evidence type="ECO:0000313" key="3">
    <source>
        <dbReference type="EMBL" id="TCT03973.1"/>
    </source>
</evidence>
<accession>A0A4R3LTV8</accession>
<dbReference type="Gene3D" id="3.40.50.2000">
    <property type="entry name" value="Glycogen Phosphorylase B"/>
    <property type="match status" value="2"/>
</dbReference>
<dbReference type="CDD" id="cd03801">
    <property type="entry name" value="GT4_PimA-like"/>
    <property type="match status" value="1"/>
</dbReference>
<keyword evidence="3" id="KW-0808">Transferase</keyword>
<dbReference type="SUPFAM" id="SSF53756">
    <property type="entry name" value="UDP-Glycosyltransferase/glycogen phosphorylase"/>
    <property type="match status" value="1"/>
</dbReference>
<protein>
    <submittedName>
        <fullName evidence="3">Glycosyltransferase involved in cell wall biosynthesis</fullName>
    </submittedName>
</protein>
<dbReference type="InterPro" id="IPR028098">
    <property type="entry name" value="Glyco_trans_4-like_N"/>
</dbReference>
<dbReference type="RefSeq" id="WP_132032296.1">
    <property type="nucleotide sequence ID" value="NZ_SMAI01000008.1"/>
</dbReference>
<dbReference type="InterPro" id="IPR001296">
    <property type="entry name" value="Glyco_trans_1"/>
</dbReference>
<dbReference type="EMBL" id="SMAI01000008">
    <property type="protein sequence ID" value="TCT03973.1"/>
    <property type="molecule type" value="Genomic_DNA"/>
</dbReference>
<keyword evidence="4" id="KW-1185">Reference proteome</keyword>
<dbReference type="InterPro" id="IPR050194">
    <property type="entry name" value="Glycosyltransferase_grp1"/>
</dbReference>
<dbReference type="Pfam" id="PF00534">
    <property type="entry name" value="Glycos_transf_1"/>
    <property type="match status" value="1"/>
</dbReference>
<dbReference type="OrthoDB" id="9790710at2"/>
<reference evidence="3 4" key="1">
    <citation type="submission" date="2019-03" db="EMBL/GenBank/DDBJ databases">
        <title>Genomic Encyclopedia of Type Strains, Phase IV (KMG-IV): sequencing the most valuable type-strain genomes for metagenomic binning, comparative biology and taxonomic classification.</title>
        <authorList>
            <person name="Goeker M."/>
        </authorList>
    </citation>
    <scope>NUCLEOTIDE SEQUENCE [LARGE SCALE GENOMIC DNA]</scope>
    <source>
        <strain evidence="3 4">DSM 9035</strain>
    </source>
</reference>
<feature type="domain" description="Glycosyl transferase family 1" evidence="1">
    <location>
        <begin position="215"/>
        <end position="378"/>
    </location>
</feature>
<dbReference type="AlphaFoldDB" id="A0A4R3LTV8"/>
<sequence>MSPAPRPVDVPSPAYRVAFVNTHPIQYFAPLYAYLGAKHRISVTALYLSDVSLRGARDAGFGQPVAWDVDLLAGYEARFMGEAARRREVGGFFSMVGPELWPAIRRGAFDAVIIHGHNLAAHHVALAAAKTSGTAVFARGDTHLGLHRPRWRSQARRAVLCAWYRAFDGVLAVGTANALYYRAMGVPPERIHIMPFAVDNARFMAGARLAPEERADLRRRLGLKPDLPVVLFAAKFEPRKRPEDLVRAMAGLQREGIAGQVLLVGSGETEPDLRALVAQSGIADVVFHGFANQSALPAIYGVSDIFVLPAENEPWGLAVNEAMCAGLAIVASDEVGCVPDLVETGVTGATFRARDLAGLAAALRPLLADADHRRRCGAHSLARIARWSYRESADGLMRALAAVDRHTGGRG</sequence>
<evidence type="ECO:0000259" key="2">
    <source>
        <dbReference type="Pfam" id="PF13439"/>
    </source>
</evidence>
<dbReference type="PANTHER" id="PTHR45947">
    <property type="entry name" value="SULFOQUINOVOSYL TRANSFERASE SQD2"/>
    <property type="match status" value="1"/>
</dbReference>
<name>A0A4R3LTV8_9HYPH</name>
<comment type="caution">
    <text evidence="3">The sequence shown here is derived from an EMBL/GenBank/DDBJ whole genome shotgun (WGS) entry which is preliminary data.</text>
</comment>
<organism evidence="3 4">
    <name type="scientific">Aquabacter spiritensis</name>
    <dbReference type="NCBI Taxonomy" id="933073"/>
    <lineage>
        <taxon>Bacteria</taxon>
        <taxon>Pseudomonadati</taxon>
        <taxon>Pseudomonadota</taxon>
        <taxon>Alphaproteobacteria</taxon>
        <taxon>Hyphomicrobiales</taxon>
        <taxon>Xanthobacteraceae</taxon>
        <taxon>Aquabacter</taxon>
    </lineage>
</organism>
<dbReference type="PANTHER" id="PTHR45947:SF3">
    <property type="entry name" value="SULFOQUINOVOSYL TRANSFERASE SQD2"/>
    <property type="match status" value="1"/>
</dbReference>
<gene>
    <name evidence="3" type="ORF">EDC64_108139</name>
</gene>
<dbReference type="Pfam" id="PF13439">
    <property type="entry name" value="Glyco_transf_4"/>
    <property type="match status" value="1"/>
</dbReference>
<dbReference type="Proteomes" id="UP000294664">
    <property type="component" value="Unassembled WGS sequence"/>
</dbReference>
<evidence type="ECO:0000259" key="1">
    <source>
        <dbReference type="Pfam" id="PF00534"/>
    </source>
</evidence>
<feature type="domain" description="Glycosyltransferase subfamily 4-like N-terminal" evidence="2">
    <location>
        <begin position="98"/>
        <end position="201"/>
    </location>
</feature>